<feature type="domain" description="Calcineurin-like phosphoesterase" evidence="2">
    <location>
        <begin position="6"/>
        <end position="131"/>
    </location>
</feature>
<organism evidence="3 4">
    <name type="scientific">Aureimonas endophytica</name>
    <dbReference type="NCBI Taxonomy" id="2027858"/>
    <lineage>
        <taxon>Bacteria</taxon>
        <taxon>Pseudomonadati</taxon>
        <taxon>Pseudomonadota</taxon>
        <taxon>Alphaproteobacteria</taxon>
        <taxon>Hyphomicrobiales</taxon>
        <taxon>Aurantimonadaceae</taxon>
        <taxon>Aureimonas</taxon>
    </lineage>
</organism>
<name>A0A917A265_9HYPH</name>
<gene>
    <name evidence="3" type="ORF">GCM10011390_47260</name>
</gene>
<dbReference type="RefSeq" id="WP_188912947.1">
    <property type="nucleotide sequence ID" value="NZ_BMIQ01000011.1"/>
</dbReference>
<evidence type="ECO:0000259" key="2">
    <source>
        <dbReference type="Pfam" id="PF12850"/>
    </source>
</evidence>
<dbReference type="InterPro" id="IPR024654">
    <property type="entry name" value="Calcineurin-like_PHP_lpxH"/>
</dbReference>
<evidence type="ECO:0000313" key="3">
    <source>
        <dbReference type="EMBL" id="GGE22433.1"/>
    </source>
</evidence>
<reference evidence="3" key="2">
    <citation type="submission" date="2020-09" db="EMBL/GenBank/DDBJ databases">
        <authorList>
            <person name="Sun Q."/>
            <person name="Zhou Y."/>
        </authorList>
    </citation>
    <scope>NUCLEOTIDE SEQUENCE</scope>
    <source>
        <strain evidence="3">CGMCC 1.15367</strain>
    </source>
</reference>
<sequence>MIFFTADTHFADPRVLRLDRRPFPDLAAHDEALIAAWNEVVGAKDEVYHLGDFARGSAEAKAALLARLAGTKHLIAGNNDDAATCGLSGWASVATYAEREVEGRRLVLCHYAFRTWNGMGKGAIDLHGHSHGRLTPLPRQFDIGVDAFPFRPVTMAEILAAPRRALRRRNVNPPRSADF</sequence>
<comment type="similarity">
    <text evidence="1">Belongs to the metallophosphoesterase superfamily. YfcE family.</text>
</comment>
<keyword evidence="3" id="KW-0378">Hydrolase</keyword>
<accession>A0A917A265</accession>
<evidence type="ECO:0000256" key="1">
    <source>
        <dbReference type="ARBA" id="ARBA00008950"/>
    </source>
</evidence>
<protein>
    <submittedName>
        <fullName evidence="3">Hydrolase</fullName>
    </submittedName>
</protein>
<dbReference type="AlphaFoldDB" id="A0A917A265"/>
<dbReference type="SUPFAM" id="SSF56300">
    <property type="entry name" value="Metallo-dependent phosphatases"/>
    <property type="match status" value="1"/>
</dbReference>
<proteinExistence type="inferred from homology"/>
<reference evidence="3" key="1">
    <citation type="journal article" date="2014" name="Int. J. Syst. Evol. Microbiol.">
        <title>Complete genome sequence of Corynebacterium casei LMG S-19264T (=DSM 44701T), isolated from a smear-ripened cheese.</title>
        <authorList>
            <consortium name="US DOE Joint Genome Institute (JGI-PGF)"/>
            <person name="Walter F."/>
            <person name="Albersmeier A."/>
            <person name="Kalinowski J."/>
            <person name="Ruckert C."/>
        </authorList>
    </citation>
    <scope>NUCLEOTIDE SEQUENCE</scope>
    <source>
        <strain evidence="3">CGMCC 1.15367</strain>
    </source>
</reference>
<dbReference type="InterPro" id="IPR029052">
    <property type="entry name" value="Metallo-depent_PP-like"/>
</dbReference>
<keyword evidence="4" id="KW-1185">Reference proteome</keyword>
<comment type="caution">
    <text evidence="3">The sequence shown here is derived from an EMBL/GenBank/DDBJ whole genome shotgun (WGS) entry which is preliminary data.</text>
</comment>
<dbReference type="Pfam" id="PF12850">
    <property type="entry name" value="Metallophos_2"/>
    <property type="match status" value="1"/>
</dbReference>
<dbReference type="Gene3D" id="3.60.21.10">
    <property type="match status" value="1"/>
</dbReference>
<dbReference type="EMBL" id="BMIQ01000011">
    <property type="protein sequence ID" value="GGE22433.1"/>
    <property type="molecule type" value="Genomic_DNA"/>
</dbReference>
<dbReference type="GO" id="GO:0016787">
    <property type="term" value="F:hydrolase activity"/>
    <property type="evidence" value="ECO:0007669"/>
    <property type="project" value="UniProtKB-KW"/>
</dbReference>
<dbReference type="Proteomes" id="UP000644699">
    <property type="component" value="Unassembled WGS sequence"/>
</dbReference>
<evidence type="ECO:0000313" key="4">
    <source>
        <dbReference type="Proteomes" id="UP000644699"/>
    </source>
</evidence>